<gene>
    <name evidence="1" type="ORF">CJ030_MR4G020432</name>
</gene>
<comment type="caution">
    <text evidence="1">The sequence shown here is derived from an EMBL/GenBank/DDBJ whole genome shotgun (WGS) entry which is preliminary data.</text>
</comment>
<evidence type="ECO:0000313" key="1">
    <source>
        <dbReference type="EMBL" id="KAB1215738.1"/>
    </source>
</evidence>
<dbReference type="EMBL" id="RXIC02000022">
    <property type="protein sequence ID" value="KAB1215738.1"/>
    <property type="molecule type" value="Genomic_DNA"/>
</dbReference>
<dbReference type="AlphaFoldDB" id="A0A6A1VW19"/>
<sequence>MAVWLARSRIIFHRLSKQMGVLGVVHNNSWKTSVHSSGSSAMSHGDKYGRPRAFMGNSASRFHLQRFKSTEVESELDSQYINENDDDERPMAKKMLSFIFTISAFNMEPERISLFKEEDGDTILHCAISRDYFAVPIGRHILRAKRNQCDTLRDVIVSFALDRYGISNNSFVSGPSRLYQSAWILSSPSAGEQTYAFRSGSHFGRFFNIIYQYCTFVDELKEEQYDNDYQPTDQSSNEEKNRNFPENYTTCLDFFLPVIHGVRNVRLCPKKEDRVQKDEENTREHGGFLAQFYEAFVAASI</sequence>
<reference evidence="1 2" key="1">
    <citation type="journal article" date="2019" name="Plant Biotechnol. J.">
        <title>The red bayberry genome and genetic basis of sex determination.</title>
        <authorList>
            <person name="Jia H.M."/>
            <person name="Jia H.J."/>
            <person name="Cai Q.L."/>
            <person name="Wang Y."/>
            <person name="Zhao H.B."/>
            <person name="Yang W.F."/>
            <person name="Wang G.Y."/>
            <person name="Li Y.H."/>
            <person name="Zhan D.L."/>
            <person name="Shen Y.T."/>
            <person name="Niu Q.F."/>
            <person name="Chang L."/>
            <person name="Qiu J."/>
            <person name="Zhao L."/>
            <person name="Xie H.B."/>
            <person name="Fu W.Y."/>
            <person name="Jin J."/>
            <person name="Li X.W."/>
            <person name="Jiao Y."/>
            <person name="Zhou C.C."/>
            <person name="Tu T."/>
            <person name="Chai C.Y."/>
            <person name="Gao J.L."/>
            <person name="Fan L.J."/>
            <person name="van de Weg E."/>
            <person name="Wang J.Y."/>
            <person name="Gao Z.S."/>
        </authorList>
    </citation>
    <scope>NUCLEOTIDE SEQUENCE [LARGE SCALE GENOMIC DNA]</scope>
    <source>
        <tissue evidence="1">Leaves</tissue>
    </source>
</reference>
<protein>
    <submittedName>
        <fullName evidence="1">Uncharacterized protein</fullName>
    </submittedName>
</protein>
<organism evidence="1 2">
    <name type="scientific">Morella rubra</name>
    <name type="common">Chinese bayberry</name>
    <dbReference type="NCBI Taxonomy" id="262757"/>
    <lineage>
        <taxon>Eukaryota</taxon>
        <taxon>Viridiplantae</taxon>
        <taxon>Streptophyta</taxon>
        <taxon>Embryophyta</taxon>
        <taxon>Tracheophyta</taxon>
        <taxon>Spermatophyta</taxon>
        <taxon>Magnoliopsida</taxon>
        <taxon>eudicotyledons</taxon>
        <taxon>Gunneridae</taxon>
        <taxon>Pentapetalae</taxon>
        <taxon>rosids</taxon>
        <taxon>fabids</taxon>
        <taxon>Fagales</taxon>
        <taxon>Myricaceae</taxon>
        <taxon>Morella</taxon>
    </lineage>
</organism>
<evidence type="ECO:0000313" key="2">
    <source>
        <dbReference type="Proteomes" id="UP000516437"/>
    </source>
</evidence>
<keyword evidence="2" id="KW-1185">Reference proteome</keyword>
<dbReference type="Proteomes" id="UP000516437">
    <property type="component" value="Chromosome 4"/>
</dbReference>
<proteinExistence type="predicted"/>
<accession>A0A6A1VW19</accession>
<name>A0A6A1VW19_9ROSI</name>